<keyword evidence="3" id="KW-1185">Reference proteome</keyword>
<dbReference type="OrthoDB" id="3350268at2"/>
<dbReference type="PANTHER" id="PTHR40469:SF2">
    <property type="entry name" value="GALACTOSE-BINDING DOMAIN-LIKE SUPERFAMILY PROTEIN"/>
    <property type="match status" value="1"/>
</dbReference>
<dbReference type="Proteomes" id="UP000185124">
    <property type="component" value="Unassembled WGS sequence"/>
</dbReference>
<dbReference type="InterPro" id="IPR029010">
    <property type="entry name" value="ThuA-like"/>
</dbReference>
<proteinExistence type="predicted"/>
<dbReference type="Gene3D" id="3.40.50.880">
    <property type="match status" value="1"/>
</dbReference>
<name>A0A1N5UUW1_9ACTN</name>
<sequence>MSVDTVIFSGEGPHADPWHPLAETSAKIASLIGDTDPVATVTSVGQLDAALDGTRLLVVNASANRSTPISEDEDFARILDAFLARGGSLLATHSATIAFPRLPSWRSTIGAAWDPGRTYHPPIGPSLIRRSGVAHPLTEGLGDFEVYDERYTDLELIADAKIEPLYVHEEGGAIHPLIWARTVGDGRAVYNALGHDVRSYESPAHVELLGRIVAWLRRDA</sequence>
<evidence type="ECO:0000259" key="1">
    <source>
        <dbReference type="Pfam" id="PF06283"/>
    </source>
</evidence>
<organism evidence="2 3">
    <name type="scientific">Micromonospora cremea</name>
    <dbReference type="NCBI Taxonomy" id="709881"/>
    <lineage>
        <taxon>Bacteria</taxon>
        <taxon>Bacillati</taxon>
        <taxon>Actinomycetota</taxon>
        <taxon>Actinomycetes</taxon>
        <taxon>Micromonosporales</taxon>
        <taxon>Micromonosporaceae</taxon>
        <taxon>Micromonospora</taxon>
    </lineage>
</organism>
<gene>
    <name evidence="2" type="ORF">SAMN04489832_1140</name>
</gene>
<accession>A0A1N5UUW1</accession>
<dbReference type="AlphaFoldDB" id="A0A1N5UUW1"/>
<dbReference type="PANTHER" id="PTHR40469">
    <property type="entry name" value="SECRETED GLYCOSYL HYDROLASE"/>
    <property type="match status" value="1"/>
</dbReference>
<dbReference type="STRING" id="709881.SAMN04489832_1140"/>
<reference evidence="3" key="1">
    <citation type="submission" date="2016-12" db="EMBL/GenBank/DDBJ databases">
        <authorList>
            <person name="Varghese N."/>
            <person name="Submissions S."/>
        </authorList>
    </citation>
    <scope>NUCLEOTIDE SEQUENCE [LARGE SCALE GENOMIC DNA]</scope>
    <source>
        <strain evidence="3">DSM 45599</strain>
    </source>
</reference>
<dbReference type="RefSeq" id="WP_074309297.1">
    <property type="nucleotide sequence ID" value="NZ_FSQT01000001.1"/>
</dbReference>
<evidence type="ECO:0000313" key="2">
    <source>
        <dbReference type="EMBL" id="SIM63855.1"/>
    </source>
</evidence>
<evidence type="ECO:0000313" key="3">
    <source>
        <dbReference type="Proteomes" id="UP000185124"/>
    </source>
</evidence>
<protein>
    <recommendedName>
        <fullName evidence="1">ThuA-like domain-containing protein</fullName>
    </recommendedName>
</protein>
<feature type="domain" description="ThuA-like" evidence="1">
    <location>
        <begin position="39"/>
        <end position="215"/>
    </location>
</feature>
<dbReference type="InterPro" id="IPR029062">
    <property type="entry name" value="Class_I_gatase-like"/>
</dbReference>
<dbReference type="Pfam" id="PF06283">
    <property type="entry name" value="ThuA"/>
    <property type="match status" value="1"/>
</dbReference>
<dbReference type="SUPFAM" id="SSF52317">
    <property type="entry name" value="Class I glutamine amidotransferase-like"/>
    <property type="match status" value="1"/>
</dbReference>
<dbReference type="EMBL" id="FSQT01000001">
    <property type="protein sequence ID" value="SIM63855.1"/>
    <property type="molecule type" value="Genomic_DNA"/>
</dbReference>